<evidence type="ECO:0000313" key="1">
    <source>
        <dbReference type="EMBL" id="RDY66374.1"/>
    </source>
</evidence>
<accession>A0A3D8VAD4</accession>
<dbReference type="AlphaFoldDB" id="A0A3D8VAD4"/>
<dbReference type="Proteomes" id="UP000256829">
    <property type="component" value="Unassembled WGS sequence"/>
</dbReference>
<evidence type="ECO:0000313" key="2">
    <source>
        <dbReference type="Proteomes" id="UP000256829"/>
    </source>
</evidence>
<name>A0A3D8VAD4_9GAMM</name>
<sequence length="208" mass="22661">MLAAAPFVASAADNGVSYTYIEGGYNQARIDHDDEILGDFDADGGYLRGSFGVSKSVYLFGSYASGEDSDNVSLDIGLPDPYEAKVDDELTISEFGVGFHSAMGERVDFIGELAYFRMEEDFKVHDDEGTYTDRWHVNGGRASVGIRGGNEHVEGWAKIGYLDASDFNGNFVGGVGGQYKFNQTWGLVGEVEVFDDLSRYMVGVRASF</sequence>
<gene>
    <name evidence="1" type="ORF">DX912_13965</name>
</gene>
<protein>
    <recommendedName>
        <fullName evidence="3">Outer membrane beta-barrel protein</fullName>
    </recommendedName>
</protein>
<organism evidence="1 2">
    <name type="scientific">Lysobacter soli</name>
    <dbReference type="NCBI Taxonomy" id="453783"/>
    <lineage>
        <taxon>Bacteria</taxon>
        <taxon>Pseudomonadati</taxon>
        <taxon>Pseudomonadota</taxon>
        <taxon>Gammaproteobacteria</taxon>
        <taxon>Lysobacterales</taxon>
        <taxon>Lysobacteraceae</taxon>
        <taxon>Lysobacter</taxon>
    </lineage>
</organism>
<keyword evidence="2" id="KW-1185">Reference proteome</keyword>
<evidence type="ECO:0008006" key="3">
    <source>
        <dbReference type="Google" id="ProtNLM"/>
    </source>
</evidence>
<proteinExistence type="predicted"/>
<dbReference type="EMBL" id="QTJR01000010">
    <property type="protein sequence ID" value="RDY66374.1"/>
    <property type="molecule type" value="Genomic_DNA"/>
</dbReference>
<reference evidence="1 2" key="1">
    <citation type="submission" date="2018-08" db="EMBL/GenBank/DDBJ databases">
        <title>Lysobacter soli KCTC 22011, whole genome shotgun sequence.</title>
        <authorList>
            <person name="Zhang X."/>
            <person name="Feng G."/>
            <person name="Zhu H."/>
        </authorList>
    </citation>
    <scope>NUCLEOTIDE SEQUENCE [LARGE SCALE GENOMIC DNA]</scope>
    <source>
        <strain evidence="1 2">KCTC 22011</strain>
    </source>
</reference>
<comment type="caution">
    <text evidence="1">The sequence shown here is derived from an EMBL/GenBank/DDBJ whole genome shotgun (WGS) entry which is preliminary data.</text>
</comment>